<dbReference type="PANTHER" id="PTHR30620:SF77">
    <property type="entry name" value="LYSOSOMAL BETA GLUCOSIDASE-LIKE"/>
    <property type="match status" value="1"/>
</dbReference>
<dbReference type="AlphaFoldDB" id="X1SBY7"/>
<proteinExistence type="predicted"/>
<comment type="caution">
    <text evidence="3">The sequence shown here is derived from an EMBL/GenBank/DDBJ whole genome shotgun (WGS) entry which is preliminary data.</text>
</comment>
<evidence type="ECO:0000313" key="3">
    <source>
        <dbReference type="EMBL" id="GAI76631.1"/>
    </source>
</evidence>
<reference evidence="3" key="1">
    <citation type="journal article" date="2014" name="Front. Microbiol.">
        <title>High frequency of phylogenetically diverse reductive dehalogenase-homologous genes in deep subseafloor sedimentary metagenomes.</title>
        <authorList>
            <person name="Kawai M."/>
            <person name="Futagami T."/>
            <person name="Toyoda A."/>
            <person name="Takaki Y."/>
            <person name="Nishi S."/>
            <person name="Hori S."/>
            <person name="Arai W."/>
            <person name="Tsubouchi T."/>
            <person name="Morono Y."/>
            <person name="Uchiyama I."/>
            <person name="Ito T."/>
            <person name="Fujiyama A."/>
            <person name="Inagaki F."/>
            <person name="Takami H."/>
        </authorList>
    </citation>
    <scope>NUCLEOTIDE SEQUENCE</scope>
    <source>
        <strain evidence="3">Expedition CK06-06</strain>
    </source>
</reference>
<evidence type="ECO:0000256" key="1">
    <source>
        <dbReference type="ARBA" id="ARBA00022801"/>
    </source>
</evidence>
<sequence>VTEHLDQWDAFIAAWLPGTEGQGAADVLFGDYPFTGKLPYTWPRAMDQIPFDFDHMEPTGPEAPLFPFGYGLGYLIN</sequence>
<gene>
    <name evidence="3" type="ORF">S12H4_11539</name>
</gene>
<organism evidence="3">
    <name type="scientific">marine sediment metagenome</name>
    <dbReference type="NCBI Taxonomy" id="412755"/>
    <lineage>
        <taxon>unclassified sequences</taxon>
        <taxon>metagenomes</taxon>
        <taxon>ecological metagenomes</taxon>
    </lineage>
</organism>
<feature type="non-terminal residue" evidence="3">
    <location>
        <position position="1"/>
    </location>
</feature>
<evidence type="ECO:0000259" key="2">
    <source>
        <dbReference type="Pfam" id="PF01915"/>
    </source>
</evidence>
<dbReference type="GO" id="GO:0008422">
    <property type="term" value="F:beta-glucosidase activity"/>
    <property type="evidence" value="ECO:0007669"/>
    <property type="project" value="TreeGrafter"/>
</dbReference>
<dbReference type="Gene3D" id="3.40.50.1700">
    <property type="entry name" value="Glycoside hydrolase family 3 C-terminal domain"/>
    <property type="match status" value="1"/>
</dbReference>
<dbReference type="GO" id="GO:0009251">
    <property type="term" value="P:glucan catabolic process"/>
    <property type="evidence" value="ECO:0007669"/>
    <property type="project" value="TreeGrafter"/>
</dbReference>
<dbReference type="InterPro" id="IPR036881">
    <property type="entry name" value="Glyco_hydro_3_C_sf"/>
</dbReference>
<dbReference type="InterPro" id="IPR002772">
    <property type="entry name" value="Glyco_hydro_3_C"/>
</dbReference>
<feature type="domain" description="Glycoside hydrolase family 3 C-terminal" evidence="2">
    <location>
        <begin position="6"/>
        <end position="74"/>
    </location>
</feature>
<name>X1SBY7_9ZZZZ</name>
<dbReference type="SUPFAM" id="SSF52279">
    <property type="entry name" value="Beta-D-glucan exohydrolase, C-terminal domain"/>
    <property type="match status" value="1"/>
</dbReference>
<keyword evidence="1" id="KW-0378">Hydrolase</keyword>
<dbReference type="Pfam" id="PF01915">
    <property type="entry name" value="Glyco_hydro_3_C"/>
    <property type="match status" value="1"/>
</dbReference>
<accession>X1SBY7</accession>
<dbReference type="InterPro" id="IPR051915">
    <property type="entry name" value="Cellulose_Degrad_GH3"/>
</dbReference>
<dbReference type="PANTHER" id="PTHR30620">
    <property type="entry name" value="PERIPLASMIC BETA-GLUCOSIDASE-RELATED"/>
    <property type="match status" value="1"/>
</dbReference>
<protein>
    <recommendedName>
        <fullName evidence="2">Glycoside hydrolase family 3 C-terminal domain-containing protein</fullName>
    </recommendedName>
</protein>
<dbReference type="EMBL" id="BARW01005205">
    <property type="protein sequence ID" value="GAI76631.1"/>
    <property type="molecule type" value="Genomic_DNA"/>
</dbReference>